<accession>A0A0D3KJB4</accession>
<organism evidence="2 3">
    <name type="scientific">Emiliania huxleyi (strain CCMP1516)</name>
    <dbReference type="NCBI Taxonomy" id="280463"/>
    <lineage>
        <taxon>Eukaryota</taxon>
        <taxon>Haptista</taxon>
        <taxon>Haptophyta</taxon>
        <taxon>Prymnesiophyceae</taxon>
        <taxon>Isochrysidales</taxon>
        <taxon>Noelaerhabdaceae</taxon>
        <taxon>Emiliania</taxon>
    </lineage>
</organism>
<dbReference type="EnsemblProtists" id="EOD13267">
    <property type="protein sequence ID" value="EOD13267"/>
    <property type="gene ID" value="EMIHUDRAFT_445873"/>
</dbReference>
<reference evidence="2" key="2">
    <citation type="submission" date="2024-10" db="UniProtKB">
        <authorList>
            <consortium name="EnsemblProtists"/>
        </authorList>
    </citation>
    <scope>IDENTIFICATION</scope>
</reference>
<feature type="signal peptide" evidence="1">
    <location>
        <begin position="1"/>
        <end position="16"/>
    </location>
</feature>
<keyword evidence="3" id="KW-1185">Reference proteome</keyword>
<dbReference type="KEGG" id="ehx:EMIHUDRAFT_445873"/>
<sequence length="198" mass="21430">MAAGLTFATLLSGLLAPNRMANLKQATTNAVKRSAAVRRHGNVQLSGEWVLDTTKSSHGALRPFLIACGAPRVFAGPLARKFDSDHLVLKAEGDEVTIETPRSGWSLPIKLQTDATYSRHKETIVATPRGPQRASLVTASHAPMAVEIIKLGPSEGEFVTEHYVTTDDGNLEQQLTHRAADGRTEVVVRRVFKRVASV</sequence>
<dbReference type="PaxDb" id="2903-EOD13267"/>
<dbReference type="EnsemblProtists" id="EOD35849">
    <property type="protein sequence ID" value="EOD35849"/>
    <property type="gene ID" value="EMIHUDRAFT_440856"/>
</dbReference>
<evidence type="ECO:0000313" key="2">
    <source>
        <dbReference type="EnsemblProtists" id="EOD35849"/>
    </source>
</evidence>
<dbReference type="GeneID" id="17281119"/>
<name>A0A0D3KJB4_EMIH1</name>
<feature type="chain" id="PRO_5044053668" evidence="1">
    <location>
        <begin position="17"/>
        <end position="198"/>
    </location>
</feature>
<evidence type="ECO:0000256" key="1">
    <source>
        <dbReference type="SAM" id="SignalP"/>
    </source>
</evidence>
<evidence type="ECO:0000313" key="3">
    <source>
        <dbReference type="Proteomes" id="UP000013827"/>
    </source>
</evidence>
<keyword evidence="1" id="KW-0732">Signal</keyword>
<reference evidence="3" key="1">
    <citation type="journal article" date="2013" name="Nature">
        <title>Pan genome of the phytoplankton Emiliania underpins its global distribution.</title>
        <authorList>
            <person name="Read B.A."/>
            <person name="Kegel J."/>
            <person name="Klute M.J."/>
            <person name="Kuo A."/>
            <person name="Lefebvre S.C."/>
            <person name="Maumus F."/>
            <person name="Mayer C."/>
            <person name="Miller J."/>
            <person name="Monier A."/>
            <person name="Salamov A."/>
            <person name="Young J."/>
            <person name="Aguilar M."/>
            <person name="Claverie J.M."/>
            <person name="Frickenhaus S."/>
            <person name="Gonzalez K."/>
            <person name="Herman E.K."/>
            <person name="Lin Y.C."/>
            <person name="Napier J."/>
            <person name="Ogata H."/>
            <person name="Sarno A.F."/>
            <person name="Shmutz J."/>
            <person name="Schroeder D."/>
            <person name="de Vargas C."/>
            <person name="Verret F."/>
            <person name="von Dassow P."/>
            <person name="Valentin K."/>
            <person name="Van de Peer Y."/>
            <person name="Wheeler G."/>
            <person name="Dacks J.B."/>
            <person name="Delwiche C.F."/>
            <person name="Dyhrman S.T."/>
            <person name="Glockner G."/>
            <person name="John U."/>
            <person name="Richards T."/>
            <person name="Worden A.Z."/>
            <person name="Zhang X."/>
            <person name="Grigoriev I.V."/>
            <person name="Allen A.E."/>
            <person name="Bidle K."/>
            <person name="Borodovsky M."/>
            <person name="Bowler C."/>
            <person name="Brownlee C."/>
            <person name="Cock J.M."/>
            <person name="Elias M."/>
            <person name="Gladyshev V.N."/>
            <person name="Groth M."/>
            <person name="Guda C."/>
            <person name="Hadaegh A."/>
            <person name="Iglesias-Rodriguez M.D."/>
            <person name="Jenkins J."/>
            <person name="Jones B.M."/>
            <person name="Lawson T."/>
            <person name="Leese F."/>
            <person name="Lindquist E."/>
            <person name="Lobanov A."/>
            <person name="Lomsadze A."/>
            <person name="Malik S.B."/>
            <person name="Marsh M.E."/>
            <person name="Mackinder L."/>
            <person name="Mock T."/>
            <person name="Mueller-Roeber B."/>
            <person name="Pagarete A."/>
            <person name="Parker M."/>
            <person name="Probert I."/>
            <person name="Quesneville H."/>
            <person name="Raines C."/>
            <person name="Rensing S.A."/>
            <person name="Riano-Pachon D.M."/>
            <person name="Richier S."/>
            <person name="Rokitta S."/>
            <person name="Shiraiwa Y."/>
            <person name="Soanes D.M."/>
            <person name="van der Giezen M."/>
            <person name="Wahlund T.M."/>
            <person name="Williams B."/>
            <person name="Wilson W."/>
            <person name="Wolfe G."/>
            <person name="Wurch L.L."/>
        </authorList>
    </citation>
    <scope>NUCLEOTIDE SEQUENCE</scope>
</reference>
<dbReference type="AlphaFoldDB" id="A0A0D3KJB4"/>
<dbReference type="Proteomes" id="UP000013827">
    <property type="component" value="Unassembled WGS sequence"/>
</dbReference>
<dbReference type="HOGENOM" id="CLU_1380359_0_0_1"/>
<dbReference type="KEGG" id="ehx:EMIHUDRAFT_440856"/>
<dbReference type="RefSeq" id="XP_005765696.1">
    <property type="nucleotide sequence ID" value="XM_005765639.1"/>
</dbReference>
<dbReference type="RefSeq" id="XP_005788278.1">
    <property type="nucleotide sequence ID" value="XM_005788221.1"/>
</dbReference>
<protein>
    <submittedName>
        <fullName evidence="2">Uncharacterized protein</fullName>
    </submittedName>
</protein>
<dbReference type="GeneID" id="17259425"/>
<proteinExistence type="predicted"/>